<accession>A0A644V613</accession>
<evidence type="ECO:0000313" key="1">
    <source>
        <dbReference type="EMBL" id="MPL86778.1"/>
    </source>
</evidence>
<reference evidence="1" key="1">
    <citation type="submission" date="2019-08" db="EMBL/GenBank/DDBJ databases">
        <authorList>
            <person name="Kucharzyk K."/>
            <person name="Murdoch R.W."/>
            <person name="Higgins S."/>
            <person name="Loffler F."/>
        </authorList>
    </citation>
    <scope>NUCLEOTIDE SEQUENCE</scope>
</reference>
<dbReference type="AlphaFoldDB" id="A0A644V613"/>
<proteinExistence type="predicted"/>
<comment type="caution">
    <text evidence="1">The sequence shown here is derived from an EMBL/GenBank/DDBJ whole genome shotgun (WGS) entry which is preliminary data.</text>
</comment>
<organism evidence="1">
    <name type="scientific">bioreactor metagenome</name>
    <dbReference type="NCBI Taxonomy" id="1076179"/>
    <lineage>
        <taxon>unclassified sequences</taxon>
        <taxon>metagenomes</taxon>
        <taxon>ecological metagenomes</taxon>
    </lineage>
</organism>
<name>A0A644V613_9ZZZZ</name>
<protein>
    <submittedName>
        <fullName evidence="1">Uncharacterized protein</fullName>
    </submittedName>
</protein>
<dbReference type="EMBL" id="VSSQ01000227">
    <property type="protein sequence ID" value="MPL86778.1"/>
    <property type="molecule type" value="Genomic_DNA"/>
</dbReference>
<gene>
    <name evidence="1" type="ORF">SDC9_32765</name>
</gene>
<sequence length="117" mass="13410">MKISDETKEILKKALSLLDIDEDTFAAMDAECVNTEYFIDSMLDELSERKYVYFTRNKAYIDEFVASHEKNSKTFSIDVGGAYFIGTVQLAVANEFVEKLREYFAASGDDEYKVEIL</sequence>